<keyword evidence="1" id="KW-1133">Transmembrane helix</keyword>
<dbReference type="AlphaFoldDB" id="A0A6S6SH55"/>
<keyword evidence="1" id="KW-0472">Membrane</keyword>
<sequence>MFLKNNMFNFALSLFIGGILMILFPDFHNEGTKVNFGNPGTLYVGISFIFIGGIVLLIKIKKK</sequence>
<proteinExistence type="predicted"/>
<gene>
    <name evidence="2" type="ORF">HELGO_WM13265</name>
</gene>
<protein>
    <submittedName>
        <fullName evidence="2">Uncharacterized protein</fullName>
    </submittedName>
</protein>
<evidence type="ECO:0000313" key="2">
    <source>
        <dbReference type="EMBL" id="CAA6807777.1"/>
    </source>
</evidence>
<feature type="transmembrane region" description="Helical" evidence="1">
    <location>
        <begin position="7"/>
        <end position="28"/>
    </location>
</feature>
<accession>A0A6S6SH55</accession>
<dbReference type="EMBL" id="CACVAU010000027">
    <property type="protein sequence ID" value="CAA6807777.1"/>
    <property type="molecule type" value="Genomic_DNA"/>
</dbReference>
<name>A0A6S6SH55_9BACT</name>
<organism evidence="2">
    <name type="scientific">uncultured Sulfurovum sp</name>
    <dbReference type="NCBI Taxonomy" id="269237"/>
    <lineage>
        <taxon>Bacteria</taxon>
        <taxon>Pseudomonadati</taxon>
        <taxon>Campylobacterota</taxon>
        <taxon>Epsilonproteobacteria</taxon>
        <taxon>Campylobacterales</taxon>
        <taxon>Sulfurovaceae</taxon>
        <taxon>Sulfurovum</taxon>
        <taxon>environmental samples</taxon>
    </lineage>
</organism>
<feature type="transmembrane region" description="Helical" evidence="1">
    <location>
        <begin position="40"/>
        <end position="58"/>
    </location>
</feature>
<reference evidence="2" key="1">
    <citation type="submission" date="2020-01" db="EMBL/GenBank/DDBJ databases">
        <authorList>
            <person name="Meier V. D."/>
            <person name="Meier V D."/>
        </authorList>
    </citation>
    <scope>NUCLEOTIDE SEQUENCE</scope>
    <source>
        <strain evidence="2">HLG_WM_MAG_05</strain>
    </source>
</reference>
<keyword evidence="1" id="KW-0812">Transmembrane</keyword>
<evidence type="ECO:0000256" key="1">
    <source>
        <dbReference type="SAM" id="Phobius"/>
    </source>
</evidence>